<reference evidence="2" key="1">
    <citation type="journal article" date="2019" name="Sci. Rep.">
        <title>Draft genome of Tanacetum cinerariifolium, the natural source of mosquito coil.</title>
        <authorList>
            <person name="Yamashiro T."/>
            <person name="Shiraishi A."/>
            <person name="Satake H."/>
            <person name="Nakayama K."/>
        </authorList>
    </citation>
    <scope>NUCLEOTIDE SEQUENCE</scope>
</reference>
<sequence length="615" mass="70042">MAFAFADTNNMIAYLTKSDASEGFDQIINFLNASSIKYTLTVNPNIYVSCIKQFWSSVLVKKVNDVTRLQALVDKKKVIITEATIRDVLRLDDAESIDCLPNEEIFTELSKIGYEKPSTKLTFYKAFFSPRWKAQVGDLSLHSTKYSSSALTQKVFANIRRVGKGFSRVDTPLFEGMIVAQQDDDIADEGAASVVVDDVPAVIDEPFIPSPPPTTQPPPLSQDLPSTSQVQPTPSPSPIAQPPSPQQQPQHPQSLHDDEISMDLLHTLLETCTTMTRRGMIIASMDADVDVTLKDVTDIAKEVAVDVEIEESADVQRRQAKFQAQIYQIDLEQANKVLSMQDDELEPAELKEVVEVVTTVKLMTEVKEKRSGKRDLEETATPSIIIHSEAKSKDKGKWILVKEPKPLKKQGQIEQDEAYARELEAELNKNIDWDEVIEQVQRKEKEDNVVMRNMAGFKMEYFKGIKYDDIRPIFEKYIYSNVAFLEKTKEKMEEEDSRAVKRTTKSQAEKAAKRQKLDKEVAELKRHLQIVPNYEDDVYTEATPLARKVPVVDYEIYTKNNKPYYKIIRVDGSPQLFLSFLSLLINFDREDLEVLWKLVKERFASSKPKNFSDDF</sequence>
<feature type="compositionally biased region" description="Low complexity" evidence="1">
    <location>
        <begin position="221"/>
        <end position="232"/>
    </location>
</feature>
<feature type="compositionally biased region" description="Pro residues" evidence="1">
    <location>
        <begin position="208"/>
        <end position="220"/>
    </location>
</feature>
<proteinExistence type="predicted"/>
<feature type="compositionally biased region" description="Pro residues" evidence="1">
    <location>
        <begin position="233"/>
        <end position="246"/>
    </location>
</feature>
<evidence type="ECO:0000256" key="1">
    <source>
        <dbReference type="SAM" id="MobiDB-lite"/>
    </source>
</evidence>
<keyword evidence="2" id="KW-0808">Transferase</keyword>
<accession>A0A699I5L2</accession>
<dbReference type="GO" id="GO:0016301">
    <property type="term" value="F:kinase activity"/>
    <property type="evidence" value="ECO:0007669"/>
    <property type="project" value="UniProtKB-KW"/>
</dbReference>
<dbReference type="AlphaFoldDB" id="A0A699I5L2"/>
<gene>
    <name evidence="2" type="ORF">Tci_488100</name>
</gene>
<keyword evidence="2" id="KW-0418">Kinase</keyword>
<protein>
    <submittedName>
        <fullName evidence="2">Xylulose kinase-1</fullName>
    </submittedName>
</protein>
<dbReference type="EMBL" id="BKCJ010247332">
    <property type="protein sequence ID" value="GEZ16127.1"/>
    <property type="molecule type" value="Genomic_DNA"/>
</dbReference>
<comment type="caution">
    <text evidence="2">The sequence shown here is derived from an EMBL/GenBank/DDBJ whole genome shotgun (WGS) entry which is preliminary data.</text>
</comment>
<feature type="region of interest" description="Disordered" evidence="1">
    <location>
        <begin position="203"/>
        <end position="255"/>
    </location>
</feature>
<name>A0A699I5L2_TANCI</name>
<organism evidence="2">
    <name type="scientific">Tanacetum cinerariifolium</name>
    <name type="common">Dalmatian daisy</name>
    <name type="synonym">Chrysanthemum cinerariifolium</name>
    <dbReference type="NCBI Taxonomy" id="118510"/>
    <lineage>
        <taxon>Eukaryota</taxon>
        <taxon>Viridiplantae</taxon>
        <taxon>Streptophyta</taxon>
        <taxon>Embryophyta</taxon>
        <taxon>Tracheophyta</taxon>
        <taxon>Spermatophyta</taxon>
        <taxon>Magnoliopsida</taxon>
        <taxon>eudicotyledons</taxon>
        <taxon>Gunneridae</taxon>
        <taxon>Pentapetalae</taxon>
        <taxon>asterids</taxon>
        <taxon>campanulids</taxon>
        <taxon>Asterales</taxon>
        <taxon>Asteraceae</taxon>
        <taxon>Asteroideae</taxon>
        <taxon>Anthemideae</taxon>
        <taxon>Anthemidinae</taxon>
        <taxon>Tanacetum</taxon>
    </lineage>
</organism>
<evidence type="ECO:0000313" key="2">
    <source>
        <dbReference type="EMBL" id="GEZ16127.1"/>
    </source>
</evidence>